<evidence type="ECO:0000313" key="1">
    <source>
        <dbReference type="EMBL" id="MBA0665113.1"/>
    </source>
</evidence>
<accession>A0A7J8VR63</accession>
<keyword evidence="2" id="KW-1185">Reference proteome</keyword>
<gene>
    <name evidence="1" type="ORF">Goklo_005022</name>
</gene>
<name>A0A7J8VR63_9ROSI</name>
<dbReference type="EMBL" id="JABFAB010000011">
    <property type="protein sequence ID" value="MBA0665113.1"/>
    <property type="molecule type" value="Genomic_DNA"/>
</dbReference>
<comment type="caution">
    <text evidence="1">The sequence shown here is derived from an EMBL/GenBank/DDBJ whole genome shotgun (WGS) entry which is preliminary data.</text>
</comment>
<organism evidence="1 2">
    <name type="scientific">Gossypium klotzschianum</name>
    <dbReference type="NCBI Taxonomy" id="34286"/>
    <lineage>
        <taxon>Eukaryota</taxon>
        <taxon>Viridiplantae</taxon>
        <taxon>Streptophyta</taxon>
        <taxon>Embryophyta</taxon>
        <taxon>Tracheophyta</taxon>
        <taxon>Spermatophyta</taxon>
        <taxon>Magnoliopsida</taxon>
        <taxon>eudicotyledons</taxon>
        <taxon>Gunneridae</taxon>
        <taxon>Pentapetalae</taxon>
        <taxon>rosids</taxon>
        <taxon>malvids</taxon>
        <taxon>Malvales</taxon>
        <taxon>Malvaceae</taxon>
        <taxon>Malvoideae</taxon>
        <taxon>Gossypium</taxon>
    </lineage>
</organism>
<dbReference type="AlphaFoldDB" id="A0A7J8VR63"/>
<dbReference type="Proteomes" id="UP000593573">
    <property type="component" value="Unassembled WGS sequence"/>
</dbReference>
<sequence length="35" mass="4201">MIQFSRLRGEPYLKAYLYHGGKVIDSWKWNVIMLS</sequence>
<reference evidence="1 2" key="1">
    <citation type="journal article" date="2019" name="Genome Biol. Evol.">
        <title>Insights into the evolution of the New World diploid cottons (Gossypium, subgenus Houzingenia) based on genome sequencing.</title>
        <authorList>
            <person name="Grover C.E."/>
            <person name="Arick M.A. 2nd"/>
            <person name="Thrash A."/>
            <person name="Conover J.L."/>
            <person name="Sanders W.S."/>
            <person name="Peterson D.G."/>
            <person name="Frelichowski J.E."/>
            <person name="Scheffler J.A."/>
            <person name="Scheffler B.E."/>
            <person name="Wendel J.F."/>
        </authorList>
    </citation>
    <scope>NUCLEOTIDE SEQUENCE [LARGE SCALE GENOMIC DNA]</scope>
    <source>
        <strain evidence="1">57</strain>
        <tissue evidence="1">Leaf</tissue>
    </source>
</reference>
<protein>
    <submittedName>
        <fullName evidence="1">Uncharacterized protein</fullName>
    </submittedName>
</protein>
<proteinExistence type="predicted"/>
<evidence type="ECO:0000313" key="2">
    <source>
        <dbReference type="Proteomes" id="UP000593573"/>
    </source>
</evidence>